<dbReference type="GO" id="GO:0005524">
    <property type="term" value="F:ATP binding"/>
    <property type="evidence" value="ECO:0007669"/>
    <property type="project" value="UniProtKB-UniRule"/>
</dbReference>
<evidence type="ECO:0000313" key="13">
    <source>
        <dbReference type="Proteomes" id="UP000560658"/>
    </source>
</evidence>
<dbReference type="CDD" id="cd01679">
    <property type="entry name" value="RNR_I"/>
    <property type="match status" value="1"/>
</dbReference>
<dbReference type="PROSITE" id="PS00089">
    <property type="entry name" value="RIBORED_LARGE"/>
    <property type="match status" value="1"/>
</dbReference>
<keyword evidence="5 9" id="KW-0067">ATP-binding</keyword>
<dbReference type="Pfam" id="PF03477">
    <property type="entry name" value="ATP-cone"/>
    <property type="match status" value="1"/>
</dbReference>
<dbReference type="NCBIfam" id="NF009028">
    <property type="entry name" value="PRK12364.1"/>
    <property type="match status" value="1"/>
</dbReference>
<dbReference type="Proteomes" id="UP000560658">
    <property type="component" value="Unassembled WGS sequence"/>
</dbReference>
<evidence type="ECO:0000313" key="12">
    <source>
        <dbReference type="EMBL" id="MBB4045343.1"/>
    </source>
</evidence>
<comment type="function">
    <text evidence="10">Provides the precursors necessary for DNA synthesis. Catalyzes the biosynthesis of deoxyribonucleotides from the corresponding ribonucleotides.</text>
</comment>
<keyword evidence="3" id="KW-0021">Allosteric enzyme</keyword>
<protein>
    <recommendedName>
        <fullName evidence="2 10">Ribonucleoside-diphosphate reductase</fullName>
        <ecNumber evidence="2 10">1.17.4.1</ecNumber>
    </recommendedName>
</protein>
<feature type="domain" description="ATP-cone" evidence="11">
    <location>
        <begin position="1"/>
        <end position="92"/>
    </location>
</feature>
<dbReference type="GO" id="GO:0005971">
    <property type="term" value="C:ribonucleoside-diphosphate reductase complex"/>
    <property type="evidence" value="ECO:0007669"/>
    <property type="project" value="TreeGrafter"/>
</dbReference>
<dbReference type="UniPathway" id="UPA00326"/>
<evidence type="ECO:0000256" key="6">
    <source>
        <dbReference type="ARBA" id="ARBA00023002"/>
    </source>
</evidence>
<evidence type="ECO:0000256" key="2">
    <source>
        <dbReference type="ARBA" id="ARBA00012274"/>
    </source>
</evidence>
<evidence type="ECO:0000256" key="1">
    <source>
        <dbReference type="ARBA" id="ARBA00010406"/>
    </source>
</evidence>
<dbReference type="PROSITE" id="PS51161">
    <property type="entry name" value="ATP_CONE"/>
    <property type="match status" value="1"/>
</dbReference>
<evidence type="ECO:0000256" key="10">
    <source>
        <dbReference type="RuleBase" id="RU003410"/>
    </source>
</evidence>
<dbReference type="InterPro" id="IPR039718">
    <property type="entry name" value="Rrm1"/>
</dbReference>
<dbReference type="EMBL" id="JACIER010000014">
    <property type="protein sequence ID" value="MBB4045343.1"/>
    <property type="molecule type" value="Genomic_DNA"/>
</dbReference>
<accession>A0A840D9V7</accession>
<comment type="catalytic activity">
    <reaction evidence="8 10">
        <text>a 2'-deoxyribonucleoside 5'-diphosphate + [thioredoxin]-disulfide + H2O = a ribonucleoside 5'-diphosphate + [thioredoxin]-dithiol</text>
        <dbReference type="Rhea" id="RHEA:23252"/>
        <dbReference type="Rhea" id="RHEA-COMP:10698"/>
        <dbReference type="Rhea" id="RHEA-COMP:10700"/>
        <dbReference type="ChEBI" id="CHEBI:15377"/>
        <dbReference type="ChEBI" id="CHEBI:29950"/>
        <dbReference type="ChEBI" id="CHEBI:50058"/>
        <dbReference type="ChEBI" id="CHEBI:57930"/>
        <dbReference type="ChEBI" id="CHEBI:73316"/>
        <dbReference type="EC" id="1.17.4.1"/>
    </reaction>
</comment>
<dbReference type="SUPFAM" id="SSF48168">
    <property type="entry name" value="R1 subunit of ribonucleotide reductase, N-terminal domain"/>
    <property type="match status" value="1"/>
</dbReference>
<dbReference type="RefSeq" id="WP_044162626.1">
    <property type="nucleotide sequence ID" value="NZ_JACIER010000014.1"/>
</dbReference>
<dbReference type="GO" id="GO:0009263">
    <property type="term" value="P:deoxyribonucleotide biosynthetic process"/>
    <property type="evidence" value="ECO:0007669"/>
    <property type="project" value="UniProtKB-KW"/>
</dbReference>
<keyword evidence="4 9" id="KW-0547">Nucleotide-binding</keyword>
<evidence type="ECO:0000256" key="9">
    <source>
        <dbReference type="PROSITE-ProRule" id="PRU00492"/>
    </source>
</evidence>
<dbReference type="EC" id="1.17.4.1" evidence="2 10"/>
<evidence type="ECO:0000259" key="11">
    <source>
        <dbReference type="PROSITE" id="PS51161"/>
    </source>
</evidence>
<dbReference type="InterPro" id="IPR005144">
    <property type="entry name" value="ATP-cone_dom"/>
</dbReference>
<evidence type="ECO:0000256" key="3">
    <source>
        <dbReference type="ARBA" id="ARBA00022533"/>
    </source>
</evidence>
<keyword evidence="7 10" id="KW-0215">Deoxyribonucleotide synthesis</keyword>
<evidence type="ECO:0000256" key="4">
    <source>
        <dbReference type="ARBA" id="ARBA00022741"/>
    </source>
</evidence>
<dbReference type="NCBIfam" id="TIGR02506">
    <property type="entry name" value="NrdE_NrdA"/>
    <property type="match status" value="1"/>
</dbReference>
<evidence type="ECO:0000256" key="5">
    <source>
        <dbReference type="ARBA" id="ARBA00022840"/>
    </source>
</evidence>
<evidence type="ECO:0000256" key="7">
    <source>
        <dbReference type="ARBA" id="ARBA00023116"/>
    </source>
</evidence>
<dbReference type="AlphaFoldDB" id="A0A840D9V7"/>
<evidence type="ECO:0000256" key="8">
    <source>
        <dbReference type="ARBA" id="ARBA00047754"/>
    </source>
</evidence>
<dbReference type="Pfam" id="PF02867">
    <property type="entry name" value="Ribonuc_red_lgC"/>
    <property type="match status" value="1"/>
</dbReference>
<reference evidence="12" key="1">
    <citation type="submission" date="2020-08" db="EMBL/GenBank/DDBJ databases">
        <title>Genomic Encyclopedia of Type Strains, Phase IV (KMG-IV): sequencing the most valuable type-strain genomes for metagenomic binning, comparative biology and taxonomic classification.</title>
        <authorList>
            <person name="Goeker M."/>
        </authorList>
    </citation>
    <scope>NUCLEOTIDE SEQUENCE [LARGE SCALE GENOMIC DNA]</scope>
    <source>
        <strain evidence="12">DSM 105720</strain>
    </source>
</reference>
<dbReference type="GO" id="GO:0004748">
    <property type="term" value="F:ribonucleoside-diphosphate reductase activity, thioredoxin disulfide as acceptor"/>
    <property type="evidence" value="ECO:0007669"/>
    <property type="project" value="UniProtKB-EC"/>
</dbReference>
<keyword evidence="6 10" id="KW-0560">Oxidoreductase</keyword>
<comment type="caution">
    <text evidence="12">The sequence shown here is derived from an EMBL/GenBank/DDBJ whole genome shotgun (WGS) entry which is preliminary data.</text>
</comment>
<keyword evidence="13" id="KW-1185">Reference proteome</keyword>
<name>A0A840D9V7_9BACE</name>
<proteinExistence type="inferred from homology"/>
<dbReference type="PRINTS" id="PR01183">
    <property type="entry name" value="RIBORDTASEM1"/>
</dbReference>
<dbReference type="Pfam" id="PF00317">
    <property type="entry name" value="Ribonuc_red_lgN"/>
    <property type="match status" value="1"/>
</dbReference>
<comment type="similarity">
    <text evidence="1 10">Belongs to the ribonucleoside diphosphate reductase large chain family.</text>
</comment>
<organism evidence="12 13">
    <name type="scientific">Bacteroides reticulotermitis</name>
    <dbReference type="NCBI Taxonomy" id="1133319"/>
    <lineage>
        <taxon>Bacteria</taxon>
        <taxon>Pseudomonadati</taxon>
        <taxon>Bacteroidota</taxon>
        <taxon>Bacteroidia</taxon>
        <taxon>Bacteroidales</taxon>
        <taxon>Bacteroidaceae</taxon>
        <taxon>Bacteroides</taxon>
    </lineage>
</organism>
<gene>
    <name evidence="12" type="ORF">GGR06_003155</name>
</gene>
<dbReference type="InterPro" id="IPR013346">
    <property type="entry name" value="NrdE_NrdA_C"/>
</dbReference>
<dbReference type="PANTHER" id="PTHR11573">
    <property type="entry name" value="RIBONUCLEOSIDE-DIPHOSPHATE REDUCTASE LARGE CHAIN"/>
    <property type="match status" value="1"/>
</dbReference>
<dbReference type="InterPro" id="IPR000788">
    <property type="entry name" value="RNR_lg_C"/>
</dbReference>
<dbReference type="Gene3D" id="3.20.70.20">
    <property type="match status" value="1"/>
</dbReference>
<sequence length="839" mass="95917">MEITKRNGMIEPYNRDKIVVAIQKSFASTGQEVTYATISSIVEEVESHVSSDVTNRKVEQIQDKVEQCLMEHGFYTEAKNYILYRWQRTERRKALVSIANQLDNETIADILKEVQHDFTGNEYSLTILSEKFLGFCKPDMKKSERLIALIKAAVELTTQEAPDWEFIAARLLNFQLTERLEKQAESAGIRSFYDKLSYLTNEGLYGSYILNSYSREEIEEAAEFIRPERDKLFNYSGLDLLVKRYIIRTHAHEPAESVQEMYLGIALHLGMLEKNDRLLWVKKFYDLLSQLEVTMATPTLSNARKPHHQLSSCFIDTVPDSLEGIYRSIDNFAMVSKFGGGMGMYFGKVRASGGAIRGFKGVAGGVIRWMKLVNDTAVAVDQLGMRQGAAAVYLDVWHKDLPEFLQLRTNNGDDRMKAHDIFPSICYPDLFWKMAKENLDQPWYLFCPNEIMTVKGYCLEDCYGEEWERKYQDCVNDSRLSKRSIKIKDIVRLVLRSAVETGTPFTFNRDTVNRCNPNSHQGIIYCSNLCTEIAQNMSPIETISTEIRTEDNDTVVVKTVRPGDFVVCNLASLSLGHLPLEDEQQMKEKVATVVRALDNVIDLNFYPIPYARITNQHFRSIGLGVSGYHHALAIRGIRWESEEHLQFVDKVFERINYAAIEASAELAREKGRYDYFEGSDWQTGTYFSKRGYTSPKWNELAAKVSNNGMRNAYLLAIAPTSSTGIIAGTTAGIDPVMKRYFLEEKKGAMLPRVAPALSDKTFWLYKEAYMLDQKWSIRAAGIRQIHIDQSQSLNLYVTNEFSMRQVLDLYLLAWECGVKTVYYVRSKSLEVEECESCAS</sequence>
<dbReference type="InterPro" id="IPR008926">
    <property type="entry name" value="RNR_R1-su_N"/>
</dbReference>
<dbReference type="SUPFAM" id="SSF51998">
    <property type="entry name" value="PFL-like glycyl radical enzymes"/>
    <property type="match status" value="1"/>
</dbReference>
<dbReference type="PANTHER" id="PTHR11573:SF6">
    <property type="entry name" value="RIBONUCLEOSIDE-DIPHOSPHATE REDUCTASE LARGE SUBUNIT"/>
    <property type="match status" value="1"/>
</dbReference>
<dbReference type="InterPro" id="IPR013509">
    <property type="entry name" value="RNR_lsu_N"/>
</dbReference>